<dbReference type="PANTHER" id="PTHR33121:SF15">
    <property type="entry name" value="BLUE LIGHT- AND TEMPERATURE-REGULATED ANTIREPRESSOR BLUF"/>
    <property type="match status" value="1"/>
</dbReference>
<gene>
    <name evidence="3" type="ORF">RJ41_12045</name>
</gene>
<dbReference type="SMART" id="SM01034">
    <property type="entry name" value="BLUF"/>
    <property type="match status" value="1"/>
</dbReference>
<dbReference type="OrthoDB" id="1673646at2"/>
<dbReference type="InterPro" id="IPR001633">
    <property type="entry name" value="EAL_dom"/>
</dbReference>
<evidence type="ECO:0000313" key="4">
    <source>
        <dbReference type="Proteomes" id="UP000031197"/>
    </source>
</evidence>
<dbReference type="Gene3D" id="3.20.20.450">
    <property type="entry name" value="EAL domain"/>
    <property type="match status" value="1"/>
</dbReference>
<dbReference type="GO" id="GO:0071111">
    <property type="term" value="F:cyclic-guanylate-specific phosphodiesterase activity"/>
    <property type="evidence" value="ECO:0007669"/>
    <property type="project" value="InterPro"/>
</dbReference>
<dbReference type="InterPro" id="IPR050706">
    <property type="entry name" value="Cyclic-di-GMP_PDE-like"/>
</dbReference>
<dbReference type="PANTHER" id="PTHR33121">
    <property type="entry name" value="CYCLIC DI-GMP PHOSPHODIESTERASE PDEF"/>
    <property type="match status" value="1"/>
</dbReference>
<dbReference type="SUPFAM" id="SSF54975">
    <property type="entry name" value="Acylphosphatase/BLUF domain-like"/>
    <property type="match status" value="1"/>
</dbReference>
<dbReference type="Gene3D" id="3.30.70.100">
    <property type="match status" value="1"/>
</dbReference>
<evidence type="ECO:0000259" key="1">
    <source>
        <dbReference type="PROSITE" id="PS50883"/>
    </source>
</evidence>
<accession>A0A0B3Y6U6</accession>
<proteinExistence type="predicted"/>
<dbReference type="CDD" id="cd01948">
    <property type="entry name" value="EAL"/>
    <property type="match status" value="1"/>
</dbReference>
<evidence type="ECO:0000313" key="3">
    <source>
        <dbReference type="EMBL" id="KHT51357.1"/>
    </source>
</evidence>
<dbReference type="InterPro" id="IPR036046">
    <property type="entry name" value="Acylphosphatase-like_dom_sf"/>
</dbReference>
<evidence type="ECO:0000259" key="2">
    <source>
        <dbReference type="PROSITE" id="PS50925"/>
    </source>
</evidence>
<keyword evidence="4" id="KW-1185">Reference proteome</keyword>
<sequence>MLKQLVYRSHSTGHIDEADLQKITFDSSRFNERHNITGILLFDGEYFFQVLEGEGEPVDFLFEHIKNDSRHENVVKVTEVVVHKRDFGDWHLRALTVVEGSSCYWLPPDIILNRESRIFALLNSFASGKWRTCLSNEDRKNLKVNVSTLDRDVAPYRDSPIQFAFQPIVDTSKERISSIEALIRSEDGKYPEDIIGCLEGAEKYEFDLETKAIAIKQGAALINSEQSLSINLCPGAITHRADVGEYLHSLVIQSGLHPQQLVVEVTEVEIIKESSVFHDAIEQIRSFGIRIAIDDFGAGYAGLSLLADFSPDKIKLDRKITTGIHENGHRQAITEAVLEFANSMGIPLVVEGVETLDEWLWLQHAGVQRFQGYLFAKPKLNGVKGISFNV</sequence>
<organism evidence="3 4">
    <name type="scientific">Alteromonas marina</name>
    <dbReference type="NCBI Taxonomy" id="203795"/>
    <lineage>
        <taxon>Bacteria</taxon>
        <taxon>Pseudomonadati</taxon>
        <taxon>Pseudomonadota</taxon>
        <taxon>Gammaproteobacteria</taxon>
        <taxon>Alteromonadales</taxon>
        <taxon>Alteromonadaceae</taxon>
        <taxon>Alteromonas/Salinimonas group</taxon>
        <taxon>Alteromonas</taxon>
    </lineage>
</organism>
<dbReference type="PROSITE" id="PS50883">
    <property type="entry name" value="EAL"/>
    <property type="match status" value="1"/>
</dbReference>
<name>A0A0B3Y6U6_9ALTE</name>
<dbReference type="SMART" id="SM00052">
    <property type="entry name" value="EAL"/>
    <property type="match status" value="1"/>
</dbReference>
<reference evidence="3 4" key="1">
    <citation type="submission" date="2014-12" db="EMBL/GenBank/DDBJ databases">
        <title>Genome sequencing of Alteromonas marina AD001.</title>
        <authorList>
            <person name="Adrian T.G.S."/>
            <person name="Chan K.G."/>
        </authorList>
    </citation>
    <scope>NUCLEOTIDE SEQUENCE [LARGE SCALE GENOMIC DNA]</scope>
    <source>
        <strain evidence="3 4">AD001</strain>
    </source>
</reference>
<dbReference type="Pfam" id="PF04940">
    <property type="entry name" value="BLUF"/>
    <property type="match status" value="1"/>
</dbReference>
<dbReference type="InterPro" id="IPR007024">
    <property type="entry name" value="BLUF_domain"/>
</dbReference>
<feature type="domain" description="BLUF" evidence="2">
    <location>
        <begin position="2"/>
        <end position="93"/>
    </location>
</feature>
<protein>
    <recommendedName>
        <fullName evidence="5">Diguanylate phosphodiesterase</fullName>
    </recommendedName>
</protein>
<dbReference type="InterPro" id="IPR035919">
    <property type="entry name" value="EAL_sf"/>
</dbReference>
<dbReference type="Pfam" id="PF00563">
    <property type="entry name" value="EAL"/>
    <property type="match status" value="1"/>
</dbReference>
<dbReference type="PROSITE" id="PS50925">
    <property type="entry name" value="BLUF"/>
    <property type="match status" value="1"/>
</dbReference>
<comment type="caution">
    <text evidence="3">The sequence shown here is derived from an EMBL/GenBank/DDBJ whole genome shotgun (WGS) entry which is preliminary data.</text>
</comment>
<dbReference type="Proteomes" id="UP000031197">
    <property type="component" value="Unassembled WGS sequence"/>
</dbReference>
<dbReference type="RefSeq" id="WP_039221033.1">
    <property type="nucleotide sequence ID" value="NZ_JWLW01000019.1"/>
</dbReference>
<feature type="domain" description="EAL" evidence="1">
    <location>
        <begin position="143"/>
        <end position="390"/>
    </location>
</feature>
<dbReference type="SUPFAM" id="SSF141868">
    <property type="entry name" value="EAL domain-like"/>
    <property type="match status" value="1"/>
</dbReference>
<evidence type="ECO:0008006" key="5">
    <source>
        <dbReference type="Google" id="ProtNLM"/>
    </source>
</evidence>
<dbReference type="GO" id="GO:0009882">
    <property type="term" value="F:blue light photoreceptor activity"/>
    <property type="evidence" value="ECO:0007669"/>
    <property type="project" value="InterPro"/>
</dbReference>
<dbReference type="EMBL" id="JWLW01000019">
    <property type="protein sequence ID" value="KHT51357.1"/>
    <property type="molecule type" value="Genomic_DNA"/>
</dbReference>
<dbReference type="AlphaFoldDB" id="A0A0B3Y6U6"/>
<dbReference type="GO" id="GO:0071949">
    <property type="term" value="F:FAD binding"/>
    <property type="evidence" value="ECO:0007669"/>
    <property type="project" value="InterPro"/>
</dbReference>